<organism evidence="2 3">
    <name type="scientific">Lojkania enalia</name>
    <dbReference type="NCBI Taxonomy" id="147567"/>
    <lineage>
        <taxon>Eukaryota</taxon>
        <taxon>Fungi</taxon>
        <taxon>Dikarya</taxon>
        <taxon>Ascomycota</taxon>
        <taxon>Pezizomycotina</taxon>
        <taxon>Dothideomycetes</taxon>
        <taxon>Pleosporomycetidae</taxon>
        <taxon>Pleosporales</taxon>
        <taxon>Pleosporales incertae sedis</taxon>
        <taxon>Lojkania</taxon>
    </lineage>
</organism>
<feature type="compositionally biased region" description="Polar residues" evidence="1">
    <location>
        <begin position="436"/>
        <end position="445"/>
    </location>
</feature>
<feature type="compositionally biased region" description="Low complexity" evidence="1">
    <location>
        <begin position="281"/>
        <end position="304"/>
    </location>
</feature>
<gene>
    <name evidence="2" type="ORF">CC78DRAFT_32995</name>
</gene>
<feature type="compositionally biased region" description="Polar residues" evidence="1">
    <location>
        <begin position="371"/>
        <end position="390"/>
    </location>
</feature>
<reference evidence="3" key="1">
    <citation type="journal article" date="2020" name="Stud. Mycol.">
        <title>101 Dothideomycetes genomes: A test case for predicting lifestyles and emergence of pathogens.</title>
        <authorList>
            <person name="Haridas S."/>
            <person name="Albert R."/>
            <person name="Binder M."/>
            <person name="Bloem J."/>
            <person name="LaButti K."/>
            <person name="Salamov A."/>
            <person name="Andreopoulos B."/>
            <person name="Baker S."/>
            <person name="Barry K."/>
            <person name="Bills G."/>
            <person name="Bluhm B."/>
            <person name="Cannon C."/>
            <person name="Castanera R."/>
            <person name="Culley D."/>
            <person name="Daum C."/>
            <person name="Ezra D."/>
            <person name="Gonzalez J."/>
            <person name="Henrissat B."/>
            <person name="Kuo A."/>
            <person name="Liang C."/>
            <person name="Lipzen A."/>
            <person name="Lutzoni F."/>
            <person name="Magnuson J."/>
            <person name="Mondo S."/>
            <person name="Nolan M."/>
            <person name="Ohm R."/>
            <person name="Pangilinan J."/>
            <person name="Park H.-J."/>
            <person name="Ramirez L."/>
            <person name="Alfaro M."/>
            <person name="Sun H."/>
            <person name="Tritt A."/>
            <person name="Yoshinaga Y."/>
            <person name="Zwiers L.-H."/>
            <person name="Turgeon B."/>
            <person name="Goodwin S."/>
            <person name="Spatafora J."/>
            <person name="Crous P."/>
            <person name="Grigoriev I."/>
        </authorList>
    </citation>
    <scope>NUCLEOTIDE SEQUENCE [LARGE SCALE GENOMIC DNA]</scope>
    <source>
        <strain evidence="3">CBS 304.66</strain>
    </source>
</reference>
<keyword evidence="3" id="KW-1185">Reference proteome</keyword>
<protein>
    <submittedName>
        <fullName evidence="2">Uncharacterized protein</fullName>
    </submittedName>
</protein>
<feature type="compositionally biased region" description="Polar residues" evidence="1">
    <location>
        <begin position="193"/>
        <end position="207"/>
    </location>
</feature>
<sequence length="702" mass="76845">MDESIPVRWNRQQWLCVFSSHSPTIRKVTEYLGLGLSASSSNTNRGIPKFDAPEYRRLSAEVTRLSKDLPKDRDALLDVATDGSSLEDELDDLLGMLGPQIWGRNADRSRLLTPDPSSKTYTKDLFYEDPEDREIIKTHIHRWIIIKACYYIRNQKLKRSSAPGDYETLADLDAADGAPSPTKPQLLSPEETLPSTSLQLQDSSSALPINVRKRKSEASFDQSDDEDDASRGAASAPPMKRSYSSATMPLPRKSPRKSLAAVRLSPENLPPIASQSDQRRSPASSVAPSEASRPLLSPLSSNALNGAPRVANPAPNGFTAVNAPAAPAAAPSPPKVPIAPGNGYNSPYGAPHAAQNESSTPNGASVHVTPAVQNGTSARNSPGVPNTSHANIAPKPPLASSTPPLPIHSHTPPHSMNTQNFHSINSQNPPPPANVHNPSSVNAQTISYGANPVNQQHAYHNHSIPNGPAAVKAHHSPQMYSSPNFSPHLTILPSNAPLQSNGPLTTNTQPQSDGPPPNGRIKEMSNDNVQAVNPHDIDMLQFELLPSLMKYFFPKNGPQTDEYTLLHMLEQVWARNESTFRRQMGSLYDAQGKVLQAWIEERRKISQLQRSMEGQPGVPHSEMIDRLLAMNDLRVMRLKWKAMTTYDGSQGVSPEELLCRTFATMTKTEGTEHLFQGGLEKLNESIFEFLRSEDMKISMARR</sequence>
<feature type="region of interest" description="Disordered" evidence="1">
    <location>
        <begin position="325"/>
        <end position="445"/>
    </location>
</feature>
<feature type="compositionally biased region" description="Polar residues" evidence="1">
    <location>
        <begin position="412"/>
        <end position="427"/>
    </location>
</feature>
<feature type="compositionally biased region" description="Polar residues" evidence="1">
    <location>
        <begin position="478"/>
        <end position="512"/>
    </location>
</feature>
<proteinExistence type="predicted"/>
<name>A0A9P4N662_9PLEO</name>
<accession>A0A9P4N662</accession>
<comment type="caution">
    <text evidence="2">The sequence shown here is derived from an EMBL/GenBank/DDBJ whole genome shotgun (WGS) entry which is preliminary data.</text>
</comment>
<dbReference type="EMBL" id="ML986588">
    <property type="protein sequence ID" value="KAF2267957.1"/>
    <property type="molecule type" value="Genomic_DNA"/>
</dbReference>
<dbReference type="AlphaFoldDB" id="A0A9P4N662"/>
<feature type="region of interest" description="Disordered" evidence="1">
    <location>
        <begin position="171"/>
        <end position="310"/>
    </location>
</feature>
<evidence type="ECO:0000256" key="1">
    <source>
        <dbReference type="SAM" id="MobiDB-lite"/>
    </source>
</evidence>
<dbReference type="OrthoDB" id="3796606at2759"/>
<feature type="region of interest" description="Disordered" evidence="1">
    <location>
        <begin position="457"/>
        <end position="524"/>
    </location>
</feature>
<evidence type="ECO:0000313" key="2">
    <source>
        <dbReference type="EMBL" id="KAF2267957.1"/>
    </source>
</evidence>
<dbReference type="Proteomes" id="UP000800093">
    <property type="component" value="Unassembled WGS sequence"/>
</dbReference>
<evidence type="ECO:0000313" key="3">
    <source>
        <dbReference type="Proteomes" id="UP000800093"/>
    </source>
</evidence>